<accession>A0A0F9KGR8</accession>
<organism evidence="1">
    <name type="scientific">marine sediment metagenome</name>
    <dbReference type="NCBI Taxonomy" id="412755"/>
    <lineage>
        <taxon>unclassified sequences</taxon>
        <taxon>metagenomes</taxon>
        <taxon>ecological metagenomes</taxon>
    </lineage>
</organism>
<proteinExistence type="predicted"/>
<evidence type="ECO:0000313" key="1">
    <source>
        <dbReference type="EMBL" id="KKM14495.1"/>
    </source>
</evidence>
<name>A0A0F9KGR8_9ZZZZ</name>
<dbReference type="EMBL" id="LAZR01015133">
    <property type="protein sequence ID" value="KKM14495.1"/>
    <property type="molecule type" value="Genomic_DNA"/>
</dbReference>
<sequence length="38" mass="4487">MKKTRNEEIKYLGLMLTATTTKDKKRFKSIICKLVELI</sequence>
<protein>
    <submittedName>
        <fullName evidence="1">Uncharacterized protein</fullName>
    </submittedName>
</protein>
<dbReference type="AlphaFoldDB" id="A0A0F9KGR8"/>
<comment type="caution">
    <text evidence="1">The sequence shown here is derived from an EMBL/GenBank/DDBJ whole genome shotgun (WGS) entry which is preliminary data.</text>
</comment>
<reference evidence="1" key="1">
    <citation type="journal article" date="2015" name="Nature">
        <title>Complex archaea that bridge the gap between prokaryotes and eukaryotes.</title>
        <authorList>
            <person name="Spang A."/>
            <person name="Saw J.H."/>
            <person name="Jorgensen S.L."/>
            <person name="Zaremba-Niedzwiedzka K."/>
            <person name="Martijn J."/>
            <person name="Lind A.E."/>
            <person name="van Eijk R."/>
            <person name="Schleper C."/>
            <person name="Guy L."/>
            <person name="Ettema T.J."/>
        </authorList>
    </citation>
    <scope>NUCLEOTIDE SEQUENCE</scope>
</reference>
<gene>
    <name evidence="1" type="ORF">LCGC14_1705610</name>
</gene>